<comment type="function">
    <text evidence="5">Probable disulfide isomerase, which participates in the folding of proteins containing disulfide bonds. May act as a dithiol oxidase. Acts as a regulator of endoplasmic reticulum-mitochondria contact sites via its ability to regulate redox signals.</text>
</comment>
<evidence type="ECO:0000256" key="3">
    <source>
        <dbReference type="ARBA" id="ARBA00022989"/>
    </source>
</evidence>
<gene>
    <name evidence="9" type="ORF">BJ684DRAFT_10392</name>
</gene>
<dbReference type="InterPro" id="IPR013766">
    <property type="entry name" value="Thioredoxin_domain"/>
</dbReference>
<feature type="domain" description="Thioredoxin" evidence="8">
    <location>
        <begin position="17"/>
        <end position="130"/>
    </location>
</feature>
<dbReference type="Gene3D" id="3.40.30.10">
    <property type="entry name" value="Glutaredoxin"/>
    <property type="match status" value="3"/>
</dbReference>
<dbReference type="Pfam" id="PF13848">
    <property type="entry name" value="Thioredoxin_6"/>
    <property type="match status" value="1"/>
</dbReference>
<feature type="signal peptide" evidence="7">
    <location>
        <begin position="1"/>
        <end position="18"/>
    </location>
</feature>
<reference evidence="10" key="1">
    <citation type="journal article" date="2018" name="Nat. Microbiol.">
        <title>Leveraging single-cell genomics to expand the fungal tree of life.</title>
        <authorList>
            <person name="Ahrendt S.R."/>
            <person name="Quandt C.A."/>
            <person name="Ciobanu D."/>
            <person name="Clum A."/>
            <person name="Salamov A."/>
            <person name="Andreopoulos B."/>
            <person name="Cheng J.F."/>
            <person name="Woyke T."/>
            <person name="Pelin A."/>
            <person name="Henrissat B."/>
            <person name="Reynolds N.K."/>
            <person name="Benny G.L."/>
            <person name="Smith M.E."/>
            <person name="James T.Y."/>
            <person name="Grigoriev I.V."/>
        </authorList>
    </citation>
    <scope>NUCLEOTIDE SEQUENCE [LARGE SCALE GENOMIC DNA]</scope>
</reference>
<dbReference type="EMBL" id="KZ988078">
    <property type="protein sequence ID" value="RKP13222.1"/>
    <property type="molecule type" value="Genomic_DNA"/>
</dbReference>
<keyword evidence="2 6" id="KW-0812">Transmembrane</keyword>
<feature type="transmembrane region" description="Helical" evidence="6">
    <location>
        <begin position="538"/>
        <end position="557"/>
    </location>
</feature>
<evidence type="ECO:0000313" key="9">
    <source>
        <dbReference type="EMBL" id="RKP13222.1"/>
    </source>
</evidence>
<dbReference type="CDD" id="cd02961">
    <property type="entry name" value="PDI_a_family"/>
    <property type="match status" value="2"/>
</dbReference>
<dbReference type="InterPro" id="IPR036249">
    <property type="entry name" value="Thioredoxin-like_sf"/>
</dbReference>
<feature type="domain" description="Thioredoxin" evidence="8">
    <location>
        <begin position="146"/>
        <end position="259"/>
    </location>
</feature>
<dbReference type="SUPFAM" id="SSF52833">
    <property type="entry name" value="Thioredoxin-like"/>
    <property type="match status" value="2"/>
</dbReference>
<evidence type="ECO:0000256" key="2">
    <source>
        <dbReference type="ARBA" id="ARBA00022692"/>
    </source>
</evidence>
<dbReference type="InterPro" id="IPR017937">
    <property type="entry name" value="Thioredoxin_CS"/>
</dbReference>
<dbReference type="Pfam" id="PF00085">
    <property type="entry name" value="Thioredoxin"/>
    <property type="match status" value="2"/>
</dbReference>
<evidence type="ECO:0000259" key="8">
    <source>
        <dbReference type="PROSITE" id="PS51352"/>
    </source>
</evidence>
<evidence type="ECO:0000256" key="7">
    <source>
        <dbReference type="SAM" id="SignalP"/>
    </source>
</evidence>
<accession>A0A4P9Y3K3</accession>
<keyword evidence="10" id="KW-1185">Reference proteome</keyword>
<evidence type="ECO:0000256" key="5">
    <source>
        <dbReference type="ARBA" id="ARBA00045246"/>
    </source>
</evidence>
<dbReference type="AlphaFoldDB" id="A0A4P9Y3K3"/>
<dbReference type="PROSITE" id="PS51352">
    <property type="entry name" value="THIOREDOXIN_2"/>
    <property type="match status" value="2"/>
</dbReference>
<evidence type="ECO:0000256" key="6">
    <source>
        <dbReference type="SAM" id="Phobius"/>
    </source>
</evidence>
<dbReference type="InterPro" id="IPR052250">
    <property type="entry name" value="PDI_TMX3"/>
</dbReference>
<proteinExistence type="predicted"/>
<evidence type="ECO:0000256" key="1">
    <source>
        <dbReference type="ARBA" id="ARBA00004389"/>
    </source>
</evidence>
<dbReference type="OrthoDB" id="427280at2759"/>
<dbReference type="Proteomes" id="UP000267251">
    <property type="component" value="Unassembled WGS sequence"/>
</dbReference>
<evidence type="ECO:0000313" key="10">
    <source>
        <dbReference type="Proteomes" id="UP000267251"/>
    </source>
</evidence>
<protein>
    <submittedName>
        <fullName evidence="9">Thioredoxin-like protein</fullName>
    </submittedName>
</protein>
<dbReference type="PANTHER" id="PTHR46426:SF1">
    <property type="entry name" value="PROTEIN DISULFIDE-ISOMERASE TMX3"/>
    <property type="match status" value="1"/>
</dbReference>
<keyword evidence="3 6" id="KW-1133">Transmembrane helix</keyword>
<dbReference type="PANTHER" id="PTHR46426">
    <property type="entry name" value="PROTEIN DISULFIDE-ISOMERASE TMX3"/>
    <property type="match status" value="1"/>
</dbReference>
<sequence>MSLSSLLLLPLLISSILGKEWAGPSLALETFDAVVQKGNWLVKHFSPQCPHCKKMAPVWMQLVDELDGSGPARDWHFAEVNCLDEPDLCDDHDITAYPQIILYHNGDRVEEYEKATKYKRMKTWITKMSYNNGKEVDAVVVPLEDDNGPKPNPDGINVELDGDTFDSLTSVGPWFIKYYAPWCGHCQQLAPTWLEMAQTLQGQVNVGEVDCTVQSELCEKQDIKGFPTVKFYHSGASSEFRSSRSLEALTDFALRASRSPLIPTSPSELHRLLTEHDVIFVYIEEEEKTDGDGAKSGASSPSKKAVELASRPYFEHAHFAHIHEDVGSVKAEYSITHLPALLVLKDGGHKSYSGPLEESERVKDWIEVEKYASLITLTDQNARDILKGSGLMVVLGLLDPEADNFARRRDALKSIALHYRKDHPLHVHSEREGEGEETNRVLFAWLNAVKWENYADRAYGVGPADIPAIILVQPEEEEYWDEDAQGGKIQFVRGPLLAVLEDARAGRIPAKSSLGAIAGWVRKGAKHMVKAGSAAVDHAFWVTVSILGLIGVFVWYARRASRGDGYREVDTKAD</sequence>
<name>A0A4P9Y3K3_9FUNG</name>
<keyword evidence="4 6" id="KW-0472">Membrane</keyword>
<keyword evidence="7" id="KW-0732">Signal</keyword>
<comment type="subcellular location">
    <subcellularLocation>
        <location evidence="1">Endoplasmic reticulum membrane</location>
        <topology evidence="1">Single-pass membrane protein</topology>
    </subcellularLocation>
</comment>
<dbReference type="GO" id="GO:0005789">
    <property type="term" value="C:endoplasmic reticulum membrane"/>
    <property type="evidence" value="ECO:0007669"/>
    <property type="project" value="UniProtKB-SubCell"/>
</dbReference>
<dbReference type="PROSITE" id="PS00194">
    <property type="entry name" value="THIOREDOXIN_1"/>
    <property type="match status" value="1"/>
</dbReference>
<feature type="chain" id="PRO_5020829735" evidence="7">
    <location>
        <begin position="19"/>
        <end position="574"/>
    </location>
</feature>
<organism evidence="9 10">
    <name type="scientific">Piptocephalis cylindrospora</name>
    <dbReference type="NCBI Taxonomy" id="1907219"/>
    <lineage>
        <taxon>Eukaryota</taxon>
        <taxon>Fungi</taxon>
        <taxon>Fungi incertae sedis</taxon>
        <taxon>Zoopagomycota</taxon>
        <taxon>Zoopagomycotina</taxon>
        <taxon>Zoopagomycetes</taxon>
        <taxon>Zoopagales</taxon>
        <taxon>Piptocephalidaceae</taxon>
        <taxon>Piptocephalis</taxon>
    </lineage>
</organism>
<evidence type="ECO:0000256" key="4">
    <source>
        <dbReference type="ARBA" id="ARBA00023136"/>
    </source>
</evidence>